<dbReference type="RefSeq" id="WP_103437793.1">
    <property type="nucleotide sequence ID" value="NZ_MIND01000018.1"/>
</dbReference>
<gene>
    <name evidence="1" type="ORF">BGP80_18080</name>
</gene>
<reference evidence="1 2" key="1">
    <citation type="submission" date="2016-08" db="EMBL/GenBank/DDBJ databases">
        <authorList>
            <person name="Seilhamer J.J."/>
        </authorList>
    </citation>
    <scope>NUCLEOTIDE SEQUENCE [LARGE SCALE GENOMIC DNA]</scope>
    <source>
        <strain evidence="1 2">KT-27</strain>
    </source>
</reference>
<comment type="caution">
    <text evidence="1">The sequence shown here is derived from an EMBL/GenBank/DDBJ whole genome shotgun (WGS) entry which is preliminary data.</text>
</comment>
<accession>A0A2S3WFP5</accession>
<protein>
    <submittedName>
        <fullName evidence="1">Uncharacterized protein</fullName>
    </submittedName>
</protein>
<dbReference type="AlphaFoldDB" id="A0A2S3WFP5"/>
<dbReference type="Proteomes" id="UP000237194">
    <property type="component" value="Unassembled WGS sequence"/>
</dbReference>
<reference evidence="1 2" key="2">
    <citation type="submission" date="2018-03" db="EMBL/GenBank/DDBJ databases">
        <title>Draft genome of Pseudomonas putida strain KT-27.</title>
        <authorList>
            <person name="Yoshizawa S."/>
            <person name="Khan N.H."/>
            <person name="Nishimura M."/>
            <person name="Chiura H.X."/>
            <person name="Ogura Y."/>
            <person name="Hayashi T."/>
            <person name="Kogure K."/>
        </authorList>
    </citation>
    <scope>NUCLEOTIDE SEQUENCE [LARGE SCALE GENOMIC DNA]</scope>
    <source>
        <strain evidence="1 2">KT-27</strain>
    </source>
</reference>
<organism evidence="1 2">
    <name type="scientific">Pseudomonas putida</name>
    <name type="common">Arthrobacter siderocapsulatus</name>
    <dbReference type="NCBI Taxonomy" id="303"/>
    <lineage>
        <taxon>Bacteria</taxon>
        <taxon>Pseudomonadati</taxon>
        <taxon>Pseudomonadota</taxon>
        <taxon>Gammaproteobacteria</taxon>
        <taxon>Pseudomonadales</taxon>
        <taxon>Pseudomonadaceae</taxon>
        <taxon>Pseudomonas</taxon>
    </lineage>
</organism>
<name>A0A2S3WFP5_PSEPU</name>
<dbReference type="EMBL" id="MIND01000018">
    <property type="protein sequence ID" value="POF89766.1"/>
    <property type="molecule type" value="Genomic_DNA"/>
</dbReference>
<sequence>MLKQIWRLITEPLRKGDKNRPLKWRMGMRLNHVHLDLHSNYPRAWNAIVLGGRWLICKQFGHRWSRFSHVKYGDFGDSRICRVCRISHGRHRGIDTYHETHRPGGWTPITKP</sequence>
<proteinExistence type="predicted"/>
<evidence type="ECO:0000313" key="1">
    <source>
        <dbReference type="EMBL" id="POF89766.1"/>
    </source>
</evidence>
<evidence type="ECO:0000313" key="2">
    <source>
        <dbReference type="Proteomes" id="UP000237194"/>
    </source>
</evidence>